<dbReference type="EMBL" id="MT005827">
    <property type="protein sequence ID" value="QRF72235.1"/>
    <property type="molecule type" value="Genomic_DNA"/>
</dbReference>
<dbReference type="Pfam" id="PF07460">
    <property type="entry name" value="NUMOD3"/>
    <property type="match status" value="1"/>
</dbReference>
<evidence type="ECO:0000313" key="6">
    <source>
        <dbReference type="EMBL" id="QRF72235.1"/>
    </source>
</evidence>
<dbReference type="EMBL" id="MW794295">
    <property type="protein sequence ID" value="QYB19426.1"/>
    <property type="molecule type" value="Genomic_DNA"/>
</dbReference>
<dbReference type="Pfam" id="PF07453">
    <property type="entry name" value="NUMOD1"/>
    <property type="match status" value="1"/>
</dbReference>
<dbReference type="SUPFAM" id="SSF64496">
    <property type="entry name" value="DNA-binding domain of intron-encoded endonucleases"/>
    <property type="match status" value="1"/>
</dbReference>
<dbReference type="RefSeq" id="YP_010121859.1">
    <property type="nucleotide sequence ID" value="NC_056195.1"/>
</dbReference>
<dbReference type="Gene3D" id="3.40.1440.10">
    <property type="entry name" value="GIY-YIG endonuclease"/>
    <property type="match status" value="1"/>
</dbReference>
<dbReference type="GO" id="GO:0016787">
    <property type="term" value="F:hydrolase activity"/>
    <property type="evidence" value="ECO:0007669"/>
    <property type="project" value="UniProtKB-KW"/>
</dbReference>
<dbReference type="GO" id="GO:0003677">
    <property type="term" value="F:DNA binding"/>
    <property type="evidence" value="ECO:0007669"/>
    <property type="project" value="InterPro"/>
</dbReference>
<evidence type="ECO:0000313" key="7">
    <source>
        <dbReference type="EMBL" id="QYB19426.1"/>
    </source>
</evidence>
<name>A0A889XQ24_MONFR</name>
<dbReference type="InterPro" id="IPR006350">
    <property type="entry name" value="Intron_endoG1"/>
</dbReference>
<dbReference type="EMBL" id="MW794301">
    <property type="protein sequence ID" value="QYB19799.1"/>
    <property type="molecule type" value="Genomic_DNA"/>
</dbReference>
<keyword evidence="6" id="KW-0496">Mitochondrion</keyword>
<evidence type="ECO:0000259" key="5">
    <source>
        <dbReference type="PROSITE" id="PS50164"/>
    </source>
</evidence>
<dbReference type="InterPro" id="IPR010896">
    <property type="entry name" value="NUMOD1"/>
</dbReference>
<feature type="domain" description="GIY-YIG" evidence="5">
    <location>
        <begin position="20"/>
        <end position="109"/>
    </location>
</feature>
<gene>
    <name evidence="7" type="primary">HE</name>
</gene>
<dbReference type="SMART" id="SM00497">
    <property type="entry name" value="IENR1"/>
    <property type="match status" value="1"/>
</dbReference>
<dbReference type="Pfam" id="PF01541">
    <property type="entry name" value="GIY-YIG"/>
    <property type="match status" value="1"/>
</dbReference>
<dbReference type="InterPro" id="IPR003647">
    <property type="entry name" value="Intron_nuc_1_rpt"/>
</dbReference>
<dbReference type="GeneID" id="65324756"/>
<dbReference type="EMBL" id="MW794296">
    <property type="protein sequence ID" value="QYB19487.1"/>
    <property type="molecule type" value="Genomic_DNA"/>
</dbReference>
<dbReference type="SMART" id="SM00496">
    <property type="entry name" value="IENR2"/>
    <property type="match status" value="3"/>
</dbReference>
<reference evidence="6" key="1">
    <citation type="submission" date="2020-01" db="EMBL/GenBank/DDBJ databases">
        <authorList>
            <person name="Ozkilinc H."/>
            <person name="Yildiz G."/>
        </authorList>
    </citation>
    <scope>NUCLEOTIDE SEQUENCE</scope>
</reference>
<keyword evidence="3 6" id="KW-0255">Endonuclease</keyword>
<dbReference type="SUPFAM" id="SSF82771">
    <property type="entry name" value="GIY-YIG endonuclease"/>
    <property type="match status" value="1"/>
</dbReference>
<evidence type="ECO:0000256" key="2">
    <source>
        <dbReference type="ARBA" id="ARBA00022722"/>
    </source>
</evidence>
<protein>
    <submittedName>
        <fullName evidence="6">GIY-YIG endonuclease</fullName>
    </submittedName>
</protein>
<evidence type="ECO:0000256" key="3">
    <source>
        <dbReference type="ARBA" id="ARBA00022759"/>
    </source>
</evidence>
<organism evidence="6">
    <name type="scientific">Monilinia fructicola</name>
    <name type="common">Brown rot fungus</name>
    <name type="synonym">Ciboria fructicola</name>
    <dbReference type="NCBI Taxonomy" id="38448"/>
    <lineage>
        <taxon>Eukaryota</taxon>
        <taxon>Fungi</taxon>
        <taxon>Dikarya</taxon>
        <taxon>Ascomycota</taxon>
        <taxon>Pezizomycotina</taxon>
        <taxon>Leotiomycetes</taxon>
        <taxon>Helotiales</taxon>
        <taxon>Sclerotiniaceae</taxon>
        <taxon>Monilinia</taxon>
    </lineage>
</organism>
<dbReference type="EMBL" id="MW794299">
    <property type="protein sequence ID" value="QYB19674.1"/>
    <property type="molecule type" value="Genomic_DNA"/>
</dbReference>
<dbReference type="GO" id="GO:0004519">
    <property type="term" value="F:endonuclease activity"/>
    <property type="evidence" value="ECO:0007669"/>
    <property type="project" value="UniProtKB-KW"/>
</dbReference>
<dbReference type="EMBL" id="MW794300">
    <property type="protein sequence ID" value="QYB19737.1"/>
    <property type="molecule type" value="Genomic_DNA"/>
</dbReference>
<accession>A0A889XQ24</accession>
<keyword evidence="4" id="KW-0378">Hydrolase</keyword>
<dbReference type="NCBIfam" id="TIGR01453">
    <property type="entry name" value="grpIintron_endo"/>
    <property type="match status" value="1"/>
</dbReference>
<proteinExistence type="predicted"/>
<dbReference type="EMBL" id="MW794297">
    <property type="protein sequence ID" value="QYB19549.1"/>
    <property type="molecule type" value="Genomic_DNA"/>
</dbReference>
<dbReference type="EMBL" id="MW794298">
    <property type="protein sequence ID" value="QYB19611.1"/>
    <property type="molecule type" value="Genomic_DNA"/>
</dbReference>
<dbReference type="CDD" id="cd10445">
    <property type="entry name" value="GIY-YIG_bI1_like"/>
    <property type="match status" value="1"/>
</dbReference>
<geneLocation type="mitochondrion" evidence="6"/>
<sequence>MVFYKDFVTMKRIIIEENSGKSGIYLITNIQSGDFYVGQAGDLAKRFKDYTNPSYLTRITDEVNSIIGRALKKYGYSNFSFTVLEYCNISDLNTREQYYFDVLNPVYNILKKVGGLPRGITRSLDTRNLMSIKKVGESNPLFGKLHSNYTKDLIRQKALGRKHSEDTKLLMASKRGFSIDVYEKCTNITGGELKKIGGFISARKAGDFLGISHSTVRKYLDSKELFKDKYKFTSSGSSDV</sequence>
<comment type="similarity">
    <text evidence="1">To endonucleases of group I introns of fungi and phage.</text>
</comment>
<dbReference type="SMART" id="SM00465">
    <property type="entry name" value="GIYc"/>
    <property type="match status" value="1"/>
</dbReference>
<dbReference type="AlphaFoldDB" id="A0A889XQ24"/>
<evidence type="ECO:0000256" key="1">
    <source>
        <dbReference type="ARBA" id="ARBA00010045"/>
    </source>
</evidence>
<reference evidence="7" key="2">
    <citation type="journal article" date="2021" name="Front. Microbiol.">
        <title>Pan-Mitogenomics Approach Discovers Diversity and Dynamism in the Prominent Brown Rot Fungal Pathogens.</title>
        <authorList>
            <person name="Yildiz G."/>
            <person name="Ozkilinc H."/>
        </authorList>
    </citation>
    <scope>NUCLEOTIDE SEQUENCE</scope>
</reference>
<dbReference type="InterPro" id="IPR003611">
    <property type="entry name" value="NUMOD3"/>
</dbReference>
<dbReference type="InterPro" id="IPR035901">
    <property type="entry name" value="GIY-YIG_endonuc_sf"/>
</dbReference>
<dbReference type="PROSITE" id="PS50164">
    <property type="entry name" value="GIY_YIG"/>
    <property type="match status" value="1"/>
</dbReference>
<keyword evidence="2" id="KW-0540">Nuclease</keyword>
<dbReference type="InterPro" id="IPR000305">
    <property type="entry name" value="GIY-YIG_endonuc"/>
</dbReference>
<evidence type="ECO:0000256" key="4">
    <source>
        <dbReference type="ARBA" id="ARBA00022801"/>
    </source>
</evidence>